<proteinExistence type="predicted"/>
<feature type="transmembrane region" description="Helical" evidence="2">
    <location>
        <begin position="423"/>
        <end position="448"/>
    </location>
</feature>
<dbReference type="InterPro" id="IPR029058">
    <property type="entry name" value="AB_hydrolase_fold"/>
</dbReference>
<name>A0ABP0JEW5_9DINO</name>
<organism evidence="4 5">
    <name type="scientific">Durusdinium trenchii</name>
    <dbReference type="NCBI Taxonomy" id="1381693"/>
    <lineage>
        <taxon>Eukaryota</taxon>
        <taxon>Sar</taxon>
        <taxon>Alveolata</taxon>
        <taxon>Dinophyceae</taxon>
        <taxon>Suessiales</taxon>
        <taxon>Symbiodiniaceae</taxon>
        <taxon>Durusdinium</taxon>
    </lineage>
</organism>
<feature type="domain" description="Fungal lipase-type" evidence="3">
    <location>
        <begin position="877"/>
        <end position="976"/>
    </location>
</feature>
<protein>
    <submittedName>
        <fullName evidence="4">Lipase_3 domain-containing protein</fullName>
    </submittedName>
</protein>
<gene>
    <name evidence="4" type="ORF">SCF082_LOCUS11713</name>
</gene>
<dbReference type="InterPro" id="IPR002921">
    <property type="entry name" value="Fungal_lipase-type"/>
</dbReference>
<keyword evidence="2" id="KW-1133">Transmembrane helix</keyword>
<feature type="transmembrane region" description="Helical" evidence="2">
    <location>
        <begin position="201"/>
        <end position="226"/>
    </location>
</feature>
<keyword evidence="2" id="KW-0472">Membrane</keyword>
<dbReference type="Gene3D" id="3.40.50.1820">
    <property type="entry name" value="alpha/beta hydrolase"/>
    <property type="match status" value="1"/>
</dbReference>
<keyword evidence="5" id="KW-1185">Reference proteome</keyword>
<feature type="transmembrane region" description="Helical" evidence="2">
    <location>
        <begin position="454"/>
        <end position="472"/>
    </location>
</feature>
<feature type="transmembrane region" description="Helical" evidence="2">
    <location>
        <begin position="580"/>
        <end position="603"/>
    </location>
</feature>
<dbReference type="SUPFAM" id="SSF53474">
    <property type="entry name" value="alpha/beta-Hydrolases"/>
    <property type="match status" value="1"/>
</dbReference>
<feature type="transmembrane region" description="Helical" evidence="2">
    <location>
        <begin position="279"/>
        <end position="299"/>
    </location>
</feature>
<feature type="transmembrane region" description="Helical" evidence="2">
    <location>
        <begin position="717"/>
        <end position="737"/>
    </location>
</feature>
<evidence type="ECO:0000256" key="1">
    <source>
        <dbReference type="SAM" id="MobiDB-lite"/>
    </source>
</evidence>
<reference evidence="4 5" key="1">
    <citation type="submission" date="2024-02" db="EMBL/GenBank/DDBJ databases">
        <authorList>
            <person name="Chen Y."/>
            <person name="Shah S."/>
            <person name="Dougan E. K."/>
            <person name="Thang M."/>
            <person name="Chan C."/>
        </authorList>
    </citation>
    <scope>NUCLEOTIDE SEQUENCE [LARGE SCALE GENOMIC DNA]</scope>
</reference>
<dbReference type="Proteomes" id="UP001642464">
    <property type="component" value="Unassembled WGS sequence"/>
</dbReference>
<evidence type="ECO:0000313" key="4">
    <source>
        <dbReference type="EMBL" id="CAK9012941.1"/>
    </source>
</evidence>
<feature type="transmembrane region" description="Helical" evidence="2">
    <location>
        <begin position="609"/>
        <end position="627"/>
    </location>
</feature>
<feature type="transmembrane region" description="Helical" evidence="2">
    <location>
        <begin position="246"/>
        <end position="267"/>
    </location>
</feature>
<keyword evidence="2" id="KW-0812">Transmembrane</keyword>
<sequence>MDESSEEALRGASQVLLGLGTTHPDGHLAEDLEGGDAAATRDAEVEESGLVALPPAASTTAASGAGLKRRGSVVRMMPRFDFIDHFTLRSQVFRHRDKVAISGIRNQLIFSMAEEEEQTWEEAREQSNMDSPRNKRILVSVKRASMYGGWVFLLKFLYIYVVLFLVGCALVFCILIPIHYGLGVFLVGIRQANEMEERVATFLTLLAWPALTESLSILTTLVFGFLGDVWSNFEFFHTMTLVNNIVRDWTIITCVLLGPLLTFALSFMAQSESPITNALLSALVGSLLLFAMVMLYTIWLEVYSCLKIVQSCVPEATSMRSALFHLVKLRLRRRFALTYYPGLDPTFSEQEGSDYNDAVVAHMSRRKLTGLRKRLFNPINPQQRWTLDNVLKPRPILSIRDFSVLFLCCLSRRRFEGSVQRQAITSSFVCVVISSFSVWLVVLGYLIYSVFIPTPLVVVGSVVTFGVLLVWIRRNVLWMQEFKRGSLSSSLDDAAQGNNAGDPLQAASASATAVEPDQHGTLERGIDGEGLQVGDAEEHEVDNAYVPVELPATPEHLDMDAYGQFKASREAQFYIAEPKLWASVLLLFATAVVFMGLPLYGFATLGVTGYGNFFVFSCVLAMLRFVFNVHNLIETFGPRAMETLELPLFDFLQANAEEAEGDAAAIGAGAGLGGSVPFQLSQMASPLRQRRAATISNGGRRVYLLLTRMTVSRVRSFFVGAFALAILMVIVLVGFSVDQDTSLSDYDGLELVGNATHETHFVPKPTRLERGFLFPVCTLFDDLVHPEQHDVVRSAPLSPWHKPADSWSTIDFAFLSDFAYSRADTSQEQLLRWFGEHPDETVEYIEPKRYPDIAAHKESSIIFKVVRVENREQTTFVVAVRGTTNTYDLLADMQIWFPAMLFQWLRFVLPFGSLWNPVIPAMIDYMNILETAPSHQLSYRRDLGNFVTALKHKNPDARVVLTGHSLGGGVAMIVGALQQVPVVAISGPNSVLSRLKFGLDRNLLDVYTLNIIPRGDPVPGIDDQALLTENIHCRTRQGEYLGACHLVSRTLCELSYSCGSGPRPPIARCAKDFDYPEPLPLDDD</sequence>
<dbReference type="Pfam" id="PF01764">
    <property type="entry name" value="Lipase_3"/>
    <property type="match status" value="1"/>
</dbReference>
<evidence type="ECO:0000259" key="3">
    <source>
        <dbReference type="Pfam" id="PF01764"/>
    </source>
</evidence>
<dbReference type="EMBL" id="CAXAMM010006987">
    <property type="protein sequence ID" value="CAK9012941.1"/>
    <property type="molecule type" value="Genomic_DNA"/>
</dbReference>
<evidence type="ECO:0000313" key="5">
    <source>
        <dbReference type="Proteomes" id="UP001642464"/>
    </source>
</evidence>
<feature type="region of interest" description="Disordered" evidence="1">
    <location>
        <begin position="20"/>
        <end position="45"/>
    </location>
</feature>
<comment type="caution">
    <text evidence="4">The sequence shown here is derived from an EMBL/GenBank/DDBJ whole genome shotgun (WGS) entry which is preliminary data.</text>
</comment>
<evidence type="ECO:0000256" key="2">
    <source>
        <dbReference type="SAM" id="Phobius"/>
    </source>
</evidence>
<accession>A0ABP0JEW5</accession>